<proteinExistence type="predicted"/>
<protein>
    <submittedName>
        <fullName evidence="1">Uncharacterized protein</fullName>
    </submittedName>
</protein>
<sequence length="86" mass="10096">MWISPLSHPTVVDKQRYDRWYRRRPYCQRLTLAGRAVQRSAADARLWPSFGRDRAVQRWSERRGPVPIRAAKAVKTPVLRAEARVP</sequence>
<evidence type="ECO:0000313" key="1">
    <source>
        <dbReference type="EMBL" id="KAJ1152279.1"/>
    </source>
</evidence>
<reference evidence="1" key="1">
    <citation type="journal article" date="2022" name="bioRxiv">
        <title>Sequencing and chromosome-scale assembly of the giantPleurodeles waltlgenome.</title>
        <authorList>
            <person name="Brown T."/>
            <person name="Elewa A."/>
            <person name="Iarovenko S."/>
            <person name="Subramanian E."/>
            <person name="Araus A.J."/>
            <person name="Petzold A."/>
            <person name="Susuki M."/>
            <person name="Suzuki K.-i.T."/>
            <person name="Hayashi T."/>
            <person name="Toyoda A."/>
            <person name="Oliveira C."/>
            <person name="Osipova E."/>
            <person name="Leigh N.D."/>
            <person name="Simon A."/>
            <person name="Yun M.H."/>
        </authorList>
    </citation>
    <scope>NUCLEOTIDE SEQUENCE</scope>
    <source>
        <strain evidence="1">20211129_DDA</strain>
        <tissue evidence="1">Liver</tissue>
    </source>
</reference>
<keyword evidence="2" id="KW-1185">Reference proteome</keyword>
<name>A0AAV7RHF9_PLEWA</name>
<dbReference type="Proteomes" id="UP001066276">
    <property type="component" value="Chromosome 5"/>
</dbReference>
<organism evidence="1 2">
    <name type="scientific">Pleurodeles waltl</name>
    <name type="common">Iberian ribbed newt</name>
    <dbReference type="NCBI Taxonomy" id="8319"/>
    <lineage>
        <taxon>Eukaryota</taxon>
        <taxon>Metazoa</taxon>
        <taxon>Chordata</taxon>
        <taxon>Craniata</taxon>
        <taxon>Vertebrata</taxon>
        <taxon>Euteleostomi</taxon>
        <taxon>Amphibia</taxon>
        <taxon>Batrachia</taxon>
        <taxon>Caudata</taxon>
        <taxon>Salamandroidea</taxon>
        <taxon>Salamandridae</taxon>
        <taxon>Pleurodelinae</taxon>
        <taxon>Pleurodeles</taxon>
    </lineage>
</organism>
<dbReference type="AlphaFoldDB" id="A0AAV7RHF9"/>
<gene>
    <name evidence="1" type="ORF">NDU88_005055</name>
</gene>
<evidence type="ECO:0000313" key="2">
    <source>
        <dbReference type="Proteomes" id="UP001066276"/>
    </source>
</evidence>
<comment type="caution">
    <text evidence="1">The sequence shown here is derived from an EMBL/GenBank/DDBJ whole genome shotgun (WGS) entry which is preliminary data.</text>
</comment>
<accession>A0AAV7RHF9</accession>
<dbReference type="EMBL" id="JANPWB010000009">
    <property type="protein sequence ID" value="KAJ1152279.1"/>
    <property type="molecule type" value="Genomic_DNA"/>
</dbReference>